<keyword evidence="3" id="KW-1185">Reference proteome</keyword>
<comment type="caution">
    <text evidence="2">The sequence shown here is derived from an EMBL/GenBank/DDBJ whole genome shotgun (WGS) entry which is preliminary data.</text>
</comment>
<dbReference type="RefSeq" id="WP_119497278.1">
    <property type="nucleotide sequence ID" value="NZ_NRJH01000046.1"/>
</dbReference>
<evidence type="ECO:0000313" key="2">
    <source>
        <dbReference type="EMBL" id="RIY32099.1"/>
    </source>
</evidence>
<dbReference type="EMBL" id="NRJH01000046">
    <property type="protein sequence ID" value="RIY32099.1"/>
    <property type="molecule type" value="Genomic_DNA"/>
</dbReference>
<accession>A0A3A1Y470</accession>
<dbReference type="AlphaFoldDB" id="A0A3A1Y470"/>
<dbReference type="Proteomes" id="UP000266258">
    <property type="component" value="Unassembled WGS sequence"/>
</dbReference>
<proteinExistence type="predicted"/>
<sequence>MKLKTVFLSALVATSALVSFNANANVNSNPATYETTTIAVAGENVKVESRTNGNNVQVVIGDTKDVFTSYYQVNNVGVLAPSFYNVNVINEALASLHLDARLSSAQYYNVQYNYDADRNK</sequence>
<gene>
    <name evidence="2" type="ORF">CJP74_05480</name>
</gene>
<reference evidence="2 3" key="1">
    <citation type="submission" date="2017-08" db="EMBL/GenBank/DDBJ databases">
        <title>Reclassification of Bisgaard taxon 37 and 44.</title>
        <authorList>
            <person name="Christensen H."/>
        </authorList>
    </citation>
    <scope>NUCLEOTIDE SEQUENCE [LARGE SCALE GENOMIC DNA]</scope>
    <source>
        <strain evidence="2 3">B96_4</strain>
    </source>
</reference>
<organism evidence="2 3">
    <name type="scientific">Psittacicella melopsittaci</name>
    <dbReference type="NCBI Taxonomy" id="2028576"/>
    <lineage>
        <taxon>Bacteria</taxon>
        <taxon>Pseudomonadati</taxon>
        <taxon>Pseudomonadota</taxon>
        <taxon>Gammaproteobacteria</taxon>
        <taxon>Pasteurellales</taxon>
        <taxon>Psittacicellaceae</taxon>
        <taxon>Psittacicella</taxon>
    </lineage>
</organism>
<name>A0A3A1Y470_9GAMM</name>
<protein>
    <submittedName>
        <fullName evidence="2">Uncharacterized protein</fullName>
    </submittedName>
</protein>
<evidence type="ECO:0000313" key="3">
    <source>
        <dbReference type="Proteomes" id="UP000266258"/>
    </source>
</evidence>
<feature type="chain" id="PRO_5017326451" evidence="1">
    <location>
        <begin position="25"/>
        <end position="120"/>
    </location>
</feature>
<feature type="signal peptide" evidence="1">
    <location>
        <begin position="1"/>
        <end position="24"/>
    </location>
</feature>
<evidence type="ECO:0000256" key="1">
    <source>
        <dbReference type="SAM" id="SignalP"/>
    </source>
</evidence>
<keyword evidence="1" id="KW-0732">Signal</keyword>